<name>M7B8T7_CHEMY</name>
<reference evidence="2" key="1">
    <citation type="journal article" date="2013" name="Nat. Genet.">
        <title>The draft genomes of soft-shell turtle and green sea turtle yield insights into the development and evolution of the turtle-specific body plan.</title>
        <authorList>
            <person name="Wang Z."/>
            <person name="Pascual-Anaya J."/>
            <person name="Zadissa A."/>
            <person name="Li W."/>
            <person name="Niimura Y."/>
            <person name="Huang Z."/>
            <person name="Li C."/>
            <person name="White S."/>
            <person name="Xiong Z."/>
            <person name="Fang D."/>
            <person name="Wang B."/>
            <person name="Ming Y."/>
            <person name="Chen Y."/>
            <person name="Zheng Y."/>
            <person name="Kuraku S."/>
            <person name="Pignatelli M."/>
            <person name="Herrero J."/>
            <person name="Beal K."/>
            <person name="Nozawa M."/>
            <person name="Li Q."/>
            <person name="Wang J."/>
            <person name="Zhang H."/>
            <person name="Yu L."/>
            <person name="Shigenobu S."/>
            <person name="Wang J."/>
            <person name="Liu J."/>
            <person name="Flicek P."/>
            <person name="Searle S."/>
            <person name="Wang J."/>
            <person name="Kuratani S."/>
            <person name="Yin Y."/>
            <person name="Aken B."/>
            <person name="Zhang G."/>
            <person name="Irie N."/>
        </authorList>
    </citation>
    <scope>NUCLEOTIDE SEQUENCE [LARGE SCALE GENOMIC DNA]</scope>
</reference>
<proteinExistence type="predicted"/>
<keyword evidence="2" id="KW-1185">Reference proteome</keyword>
<organism evidence="1 2">
    <name type="scientific">Chelonia mydas</name>
    <name type="common">Green sea-turtle</name>
    <name type="synonym">Chelonia agassizi</name>
    <dbReference type="NCBI Taxonomy" id="8469"/>
    <lineage>
        <taxon>Eukaryota</taxon>
        <taxon>Metazoa</taxon>
        <taxon>Chordata</taxon>
        <taxon>Craniata</taxon>
        <taxon>Vertebrata</taxon>
        <taxon>Euteleostomi</taxon>
        <taxon>Archelosauria</taxon>
        <taxon>Testudinata</taxon>
        <taxon>Testudines</taxon>
        <taxon>Cryptodira</taxon>
        <taxon>Durocryptodira</taxon>
        <taxon>Americhelydia</taxon>
        <taxon>Chelonioidea</taxon>
        <taxon>Cheloniidae</taxon>
        <taxon>Chelonia</taxon>
    </lineage>
</organism>
<gene>
    <name evidence="1" type="ORF">UY3_14315</name>
</gene>
<dbReference type="EMBL" id="KB562345">
    <property type="protein sequence ID" value="EMP28588.1"/>
    <property type="molecule type" value="Genomic_DNA"/>
</dbReference>
<evidence type="ECO:0000313" key="2">
    <source>
        <dbReference type="Proteomes" id="UP000031443"/>
    </source>
</evidence>
<accession>M7B8T7</accession>
<protein>
    <submittedName>
        <fullName evidence="1">Uncharacterized protein</fullName>
    </submittedName>
</protein>
<dbReference type="AlphaFoldDB" id="M7B8T7"/>
<dbReference type="Proteomes" id="UP000031443">
    <property type="component" value="Unassembled WGS sequence"/>
</dbReference>
<sequence length="139" mass="14920">MNVSFSNCAAIAINMVSTVFGRDNQVNEELSALAQLGRDCSKVNEEGNWLRNFTESSHATHRDKIIIDIPENKGVQVENGHCTTVEKGKVSNSFNTWTLKSGPSNLSKLFAKAFADSSISPAGSLNSSADGSIEVIKAD</sequence>
<evidence type="ECO:0000313" key="1">
    <source>
        <dbReference type="EMBL" id="EMP28588.1"/>
    </source>
</evidence>